<organism evidence="1 2">
    <name type="scientific">Saccharospirillum salsuginis</name>
    <dbReference type="NCBI Taxonomy" id="418750"/>
    <lineage>
        <taxon>Bacteria</taxon>
        <taxon>Pseudomonadati</taxon>
        <taxon>Pseudomonadota</taxon>
        <taxon>Gammaproteobacteria</taxon>
        <taxon>Oceanospirillales</taxon>
        <taxon>Saccharospirillaceae</taxon>
        <taxon>Saccharospirillum</taxon>
    </lineage>
</organism>
<name>A0A918NFD8_9GAMM</name>
<dbReference type="Proteomes" id="UP000626148">
    <property type="component" value="Unassembled WGS sequence"/>
</dbReference>
<comment type="caution">
    <text evidence="1">The sequence shown here is derived from an EMBL/GenBank/DDBJ whole genome shotgun (WGS) entry which is preliminary data.</text>
</comment>
<dbReference type="AlphaFoldDB" id="A0A918NFD8"/>
<evidence type="ECO:0000313" key="2">
    <source>
        <dbReference type="Proteomes" id="UP000626148"/>
    </source>
</evidence>
<keyword evidence="2" id="KW-1185">Reference proteome</keyword>
<evidence type="ECO:0000313" key="1">
    <source>
        <dbReference type="EMBL" id="GGX63909.1"/>
    </source>
</evidence>
<dbReference type="EMBL" id="BMXR01000009">
    <property type="protein sequence ID" value="GGX63909.1"/>
    <property type="molecule type" value="Genomic_DNA"/>
</dbReference>
<sequence length="113" mass="12811">MKSLNSGNAESLCRPIIENILIAHDQADQSLLYGQLPELINMLSREDFEEAVQNLKSLGKTTEVIYLGHLNKVDEHLVVWKVRYSDSQEELLWSLNLADSENGLVVNGLLFDR</sequence>
<accession>A0A918NFD8</accession>
<gene>
    <name evidence="1" type="ORF">GCM10007392_34450</name>
</gene>
<reference evidence="1" key="2">
    <citation type="submission" date="2020-09" db="EMBL/GenBank/DDBJ databases">
        <authorList>
            <person name="Sun Q."/>
            <person name="Kim S."/>
        </authorList>
    </citation>
    <scope>NUCLEOTIDE SEQUENCE</scope>
    <source>
        <strain evidence="1">KCTC 22169</strain>
    </source>
</reference>
<reference evidence="1" key="1">
    <citation type="journal article" date="2014" name="Int. J. Syst. Evol. Microbiol.">
        <title>Complete genome sequence of Corynebacterium casei LMG S-19264T (=DSM 44701T), isolated from a smear-ripened cheese.</title>
        <authorList>
            <consortium name="US DOE Joint Genome Institute (JGI-PGF)"/>
            <person name="Walter F."/>
            <person name="Albersmeier A."/>
            <person name="Kalinowski J."/>
            <person name="Ruckert C."/>
        </authorList>
    </citation>
    <scope>NUCLEOTIDE SEQUENCE</scope>
    <source>
        <strain evidence="1">KCTC 22169</strain>
    </source>
</reference>
<protein>
    <submittedName>
        <fullName evidence="1">Uncharacterized protein</fullName>
    </submittedName>
</protein>
<proteinExistence type="predicted"/>
<dbReference type="RefSeq" id="WP_189610991.1">
    <property type="nucleotide sequence ID" value="NZ_BMXR01000009.1"/>
</dbReference>